<dbReference type="Proteomes" id="UP000675781">
    <property type="component" value="Unassembled WGS sequence"/>
</dbReference>
<proteinExistence type="predicted"/>
<feature type="domain" description="CBS" evidence="10">
    <location>
        <begin position="280"/>
        <end position="336"/>
    </location>
</feature>
<dbReference type="PANTHER" id="PTHR43099">
    <property type="entry name" value="UPF0053 PROTEIN YRKA"/>
    <property type="match status" value="1"/>
</dbReference>
<evidence type="ECO:0000256" key="7">
    <source>
        <dbReference type="PROSITE-ProRule" id="PRU00703"/>
    </source>
</evidence>
<evidence type="ECO:0000259" key="11">
    <source>
        <dbReference type="PROSITE" id="PS51846"/>
    </source>
</evidence>
<keyword evidence="3 8" id="KW-0812">Transmembrane</keyword>
<evidence type="ECO:0000256" key="1">
    <source>
        <dbReference type="ARBA" id="ARBA00004651"/>
    </source>
</evidence>
<feature type="transmembrane region" description="Helical" evidence="9">
    <location>
        <begin position="97"/>
        <end position="118"/>
    </location>
</feature>
<dbReference type="RefSeq" id="WP_212532776.1">
    <property type="nucleotide sequence ID" value="NZ_JAGSOG010000277.1"/>
</dbReference>
<dbReference type="GO" id="GO:0005886">
    <property type="term" value="C:plasma membrane"/>
    <property type="evidence" value="ECO:0007669"/>
    <property type="project" value="UniProtKB-SubCell"/>
</dbReference>
<dbReference type="Pfam" id="PF00571">
    <property type="entry name" value="CBS"/>
    <property type="match status" value="2"/>
</dbReference>
<evidence type="ECO:0000256" key="2">
    <source>
        <dbReference type="ARBA" id="ARBA00022475"/>
    </source>
</evidence>
<keyword evidence="2" id="KW-1003">Cell membrane</keyword>
<keyword evidence="5 8" id="KW-1133">Transmembrane helix</keyword>
<keyword evidence="13" id="KW-1185">Reference proteome</keyword>
<reference evidence="12" key="1">
    <citation type="submission" date="2021-04" db="EMBL/GenBank/DDBJ databases">
        <title>Genome based classification of Actinospica acidithermotolerans sp. nov., an actinobacterium isolated from an Indonesian hot spring.</title>
        <authorList>
            <person name="Kusuma A.B."/>
            <person name="Putra K.E."/>
            <person name="Nafisah S."/>
            <person name="Loh J."/>
            <person name="Nouioui I."/>
            <person name="Goodfellow M."/>
        </authorList>
    </citation>
    <scope>NUCLEOTIDE SEQUENCE</scope>
    <source>
        <strain evidence="12">CSCA 57</strain>
    </source>
</reference>
<evidence type="ECO:0000259" key="10">
    <source>
        <dbReference type="PROSITE" id="PS51371"/>
    </source>
</evidence>
<dbReference type="EMBL" id="JAGSOG010000277">
    <property type="protein sequence ID" value="MBR7838318.1"/>
    <property type="molecule type" value="Genomic_DNA"/>
</dbReference>
<organism evidence="12 13">
    <name type="scientific">Actinospica durhamensis</name>
    <dbReference type="NCBI Taxonomy" id="1508375"/>
    <lineage>
        <taxon>Bacteria</taxon>
        <taxon>Bacillati</taxon>
        <taxon>Actinomycetota</taxon>
        <taxon>Actinomycetes</taxon>
        <taxon>Catenulisporales</taxon>
        <taxon>Actinospicaceae</taxon>
        <taxon>Actinospica</taxon>
    </lineage>
</organism>
<dbReference type="InterPro" id="IPR046342">
    <property type="entry name" value="CBS_dom_sf"/>
</dbReference>
<dbReference type="Pfam" id="PF01595">
    <property type="entry name" value="CNNM"/>
    <property type="match status" value="1"/>
</dbReference>
<comment type="caution">
    <text evidence="12">The sequence shown here is derived from an EMBL/GenBank/DDBJ whole genome shotgun (WGS) entry which is preliminary data.</text>
</comment>
<dbReference type="PROSITE" id="PS51846">
    <property type="entry name" value="CNNM"/>
    <property type="match status" value="1"/>
</dbReference>
<dbReference type="InterPro" id="IPR051676">
    <property type="entry name" value="UPF0053_domain"/>
</dbReference>
<dbReference type="InterPro" id="IPR000644">
    <property type="entry name" value="CBS_dom"/>
</dbReference>
<dbReference type="SMART" id="SM00116">
    <property type="entry name" value="CBS"/>
    <property type="match status" value="2"/>
</dbReference>
<evidence type="ECO:0000256" key="6">
    <source>
        <dbReference type="ARBA" id="ARBA00023136"/>
    </source>
</evidence>
<keyword evidence="4" id="KW-0677">Repeat</keyword>
<evidence type="ECO:0000313" key="12">
    <source>
        <dbReference type="EMBL" id="MBR7838318.1"/>
    </source>
</evidence>
<dbReference type="AlphaFoldDB" id="A0A941IV00"/>
<dbReference type="CDD" id="cd04590">
    <property type="entry name" value="CBS_pair_CorC_HlyC_assoc"/>
    <property type="match status" value="1"/>
</dbReference>
<dbReference type="InterPro" id="IPR044751">
    <property type="entry name" value="Ion_transp-like_CBS"/>
</dbReference>
<dbReference type="InterPro" id="IPR002550">
    <property type="entry name" value="CNNM"/>
</dbReference>
<protein>
    <submittedName>
        <fullName evidence="12">HlyC/CorC family transporter</fullName>
    </submittedName>
</protein>
<dbReference type="PROSITE" id="PS51371">
    <property type="entry name" value="CBS"/>
    <property type="match status" value="1"/>
</dbReference>
<evidence type="ECO:0000313" key="13">
    <source>
        <dbReference type="Proteomes" id="UP000675781"/>
    </source>
</evidence>
<evidence type="ECO:0000256" key="3">
    <source>
        <dbReference type="ARBA" id="ARBA00022692"/>
    </source>
</evidence>
<comment type="subcellular location">
    <subcellularLocation>
        <location evidence="1">Cell membrane</location>
        <topology evidence="1">Multi-pass membrane protein</topology>
    </subcellularLocation>
</comment>
<gene>
    <name evidence="12" type="ORF">KDL01_33925</name>
</gene>
<dbReference type="SUPFAM" id="SSF54631">
    <property type="entry name" value="CBS-domain pair"/>
    <property type="match status" value="1"/>
</dbReference>
<evidence type="ECO:0000256" key="4">
    <source>
        <dbReference type="ARBA" id="ARBA00022737"/>
    </source>
</evidence>
<keyword evidence="6 8" id="KW-0472">Membrane</keyword>
<dbReference type="PANTHER" id="PTHR43099:SF4">
    <property type="entry name" value="INTEGRAL MEMBRANE PROTEIN"/>
    <property type="match status" value="1"/>
</dbReference>
<accession>A0A941IV00</accession>
<evidence type="ECO:0000256" key="9">
    <source>
        <dbReference type="SAM" id="Phobius"/>
    </source>
</evidence>
<sequence>MTTVELLVGVLTLVTNAFFVGGEFALVTVRRSQVEPRAEAGQRRALSVIWGLEHLSGMLATAQLGVTASSLVLGAVAEPAISHLLEPVLASIGLPSGVIHTIAFVLALALATYAHMLFGEMVPKNVALAAPEHTALALVPPLAKLTRGLRPLVAGINGLANLVLRVLKVQARDEVASVFTDDELAALVADSSRAHLLPARETELAREVLDLGHRPVGQVMRPLGDAVCAGPGVTPAQLEHLAARTGYSRFPVREGTEILGYLHVKDVLGAVPGTPFPHSDLRQVARVAADTALDDVLDAMRRSGAHLAVVTDPHGVPVGLVTMQDVLGGLVGSARG</sequence>
<feature type="transmembrane region" description="Helical" evidence="9">
    <location>
        <begin position="6"/>
        <end position="27"/>
    </location>
</feature>
<feature type="domain" description="CNNM transmembrane" evidence="11">
    <location>
        <begin position="1"/>
        <end position="208"/>
    </location>
</feature>
<feature type="transmembrane region" description="Helical" evidence="9">
    <location>
        <begin position="48"/>
        <end position="77"/>
    </location>
</feature>
<evidence type="ECO:0000256" key="5">
    <source>
        <dbReference type="ARBA" id="ARBA00022989"/>
    </source>
</evidence>
<keyword evidence="7" id="KW-0129">CBS domain</keyword>
<name>A0A941IV00_9ACTN</name>
<evidence type="ECO:0000256" key="8">
    <source>
        <dbReference type="PROSITE-ProRule" id="PRU01193"/>
    </source>
</evidence>
<dbReference type="Gene3D" id="3.10.580.10">
    <property type="entry name" value="CBS-domain"/>
    <property type="match status" value="1"/>
</dbReference>